<dbReference type="EMBL" id="JAINUF010000015">
    <property type="protein sequence ID" value="KAJ8341507.1"/>
    <property type="molecule type" value="Genomic_DNA"/>
</dbReference>
<dbReference type="AlphaFoldDB" id="A0A9Q1IIX6"/>
<comment type="caution">
    <text evidence="2">The sequence shown here is derived from an EMBL/GenBank/DDBJ whole genome shotgun (WGS) entry which is preliminary data.</text>
</comment>
<gene>
    <name evidence="2" type="ORF">SKAU_G00337980</name>
</gene>
<protein>
    <submittedName>
        <fullName evidence="2">Uncharacterized protein</fullName>
    </submittedName>
</protein>
<accession>A0A9Q1IIX6</accession>
<feature type="region of interest" description="Disordered" evidence="1">
    <location>
        <begin position="18"/>
        <end position="40"/>
    </location>
</feature>
<keyword evidence="3" id="KW-1185">Reference proteome</keyword>
<organism evidence="2 3">
    <name type="scientific">Synaphobranchus kaupii</name>
    <name type="common">Kaup's arrowtooth eel</name>
    <dbReference type="NCBI Taxonomy" id="118154"/>
    <lineage>
        <taxon>Eukaryota</taxon>
        <taxon>Metazoa</taxon>
        <taxon>Chordata</taxon>
        <taxon>Craniata</taxon>
        <taxon>Vertebrata</taxon>
        <taxon>Euteleostomi</taxon>
        <taxon>Actinopterygii</taxon>
        <taxon>Neopterygii</taxon>
        <taxon>Teleostei</taxon>
        <taxon>Anguilliformes</taxon>
        <taxon>Synaphobranchidae</taxon>
        <taxon>Synaphobranchus</taxon>
    </lineage>
</organism>
<sequence length="79" mass="8226">MAVAPSIVENRTVTSALAERQAAREARAPPPLSRQETDVSSGVALIKSRLAAGPRGGAARVRRESGVVVKTAKGRNLHA</sequence>
<evidence type="ECO:0000313" key="3">
    <source>
        <dbReference type="Proteomes" id="UP001152622"/>
    </source>
</evidence>
<evidence type="ECO:0000256" key="1">
    <source>
        <dbReference type="SAM" id="MobiDB-lite"/>
    </source>
</evidence>
<reference evidence="2" key="1">
    <citation type="journal article" date="2023" name="Science">
        <title>Genome structures resolve the early diversification of teleost fishes.</title>
        <authorList>
            <person name="Parey E."/>
            <person name="Louis A."/>
            <person name="Montfort J."/>
            <person name="Bouchez O."/>
            <person name="Roques C."/>
            <person name="Iampietro C."/>
            <person name="Lluch J."/>
            <person name="Castinel A."/>
            <person name="Donnadieu C."/>
            <person name="Desvignes T."/>
            <person name="Floi Bucao C."/>
            <person name="Jouanno E."/>
            <person name="Wen M."/>
            <person name="Mejri S."/>
            <person name="Dirks R."/>
            <person name="Jansen H."/>
            <person name="Henkel C."/>
            <person name="Chen W.J."/>
            <person name="Zahm M."/>
            <person name="Cabau C."/>
            <person name="Klopp C."/>
            <person name="Thompson A.W."/>
            <person name="Robinson-Rechavi M."/>
            <person name="Braasch I."/>
            <person name="Lecointre G."/>
            <person name="Bobe J."/>
            <person name="Postlethwait J.H."/>
            <person name="Berthelot C."/>
            <person name="Roest Crollius H."/>
            <person name="Guiguen Y."/>
        </authorList>
    </citation>
    <scope>NUCLEOTIDE SEQUENCE</scope>
    <source>
        <strain evidence="2">WJC10195</strain>
    </source>
</reference>
<evidence type="ECO:0000313" key="2">
    <source>
        <dbReference type="EMBL" id="KAJ8341507.1"/>
    </source>
</evidence>
<proteinExistence type="predicted"/>
<dbReference type="Proteomes" id="UP001152622">
    <property type="component" value="Chromosome 15"/>
</dbReference>
<name>A0A9Q1IIX6_SYNKA</name>